<keyword evidence="2" id="KW-1185">Reference proteome</keyword>
<sequence>MKIYEALGRKYKNIHIKLDLNKEGYLQLTIQIKGCLFSETMQYEVREKGKRKRGQDPLSWMDEIEVWNDTM</sequence>
<comment type="caution">
    <text evidence="1">The sequence shown here is derived from an EMBL/GenBank/DDBJ whole genome shotgun (WGS) entry which is preliminary data.</text>
</comment>
<name>D2MQL2_9FIRM</name>
<dbReference type="EMBL" id="ADFR01000016">
    <property type="protein sequence ID" value="EFC05281.1"/>
    <property type="molecule type" value="Genomic_DNA"/>
</dbReference>
<organism evidence="1 2">
    <name type="scientific">Bulleidia extructa W1219</name>
    <dbReference type="NCBI Taxonomy" id="679192"/>
    <lineage>
        <taxon>Bacteria</taxon>
        <taxon>Bacillati</taxon>
        <taxon>Bacillota</taxon>
        <taxon>Erysipelotrichia</taxon>
        <taxon>Erysipelotrichales</taxon>
        <taxon>Erysipelotrichaceae</taxon>
        <taxon>Bulleidia</taxon>
    </lineage>
</organism>
<dbReference type="AlphaFoldDB" id="D2MQL2"/>
<evidence type="ECO:0000313" key="1">
    <source>
        <dbReference type="EMBL" id="EFC05281.1"/>
    </source>
</evidence>
<evidence type="ECO:0000313" key="2">
    <source>
        <dbReference type="Proteomes" id="UP000005017"/>
    </source>
</evidence>
<dbReference type="STRING" id="679192.HMPREF9013_0565"/>
<accession>D2MQL2</accession>
<proteinExistence type="predicted"/>
<reference evidence="2" key="1">
    <citation type="submission" date="2009-12" db="EMBL/GenBank/DDBJ databases">
        <title>Sequence of Clostridiales genomosp. BVAB3 str. UPII9-5.</title>
        <authorList>
            <person name="Madupu R."/>
            <person name="Durkin A.S."/>
            <person name="Torralba M."/>
            <person name="Methe B."/>
            <person name="Sutton G.G."/>
            <person name="Strausberg R.L."/>
            <person name="Nelson K.E."/>
        </authorList>
    </citation>
    <scope>NUCLEOTIDE SEQUENCE [LARGE SCALE GENOMIC DNA]</scope>
    <source>
        <strain evidence="2">W1219</strain>
    </source>
</reference>
<protein>
    <submittedName>
        <fullName evidence="1">Uncharacterized protein</fullName>
    </submittedName>
</protein>
<gene>
    <name evidence="1" type="ORF">HMPREF9013_0565</name>
</gene>
<dbReference type="Proteomes" id="UP000005017">
    <property type="component" value="Unassembled WGS sequence"/>
</dbReference>